<dbReference type="EMBL" id="CP002987">
    <property type="protein sequence ID" value="AFA49897.1"/>
    <property type="molecule type" value="Genomic_DNA"/>
</dbReference>
<dbReference type="KEGG" id="awo:Awo_c31690"/>
<name>H6LJG9_ACEWD</name>
<accession>H6LJG9</accession>
<protein>
    <submittedName>
        <fullName evidence="1">Uncharacterized protein</fullName>
    </submittedName>
</protein>
<evidence type="ECO:0000313" key="1">
    <source>
        <dbReference type="EMBL" id="AFA49897.1"/>
    </source>
</evidence>
<sequence>MSKNLILLPIFKINLIDDALVYPSKKIKSLVFNKKTKETQADEMFNLFTHHQSAYCLKYCYQINSTDGQ</sequence>
<evidence type="ECO:0000313" key="2">
    <source>
        <dbReference type="Proteomes" id="UP000007177"/>
    </source>
</evidence>
<dbReference type="Proteomes" id="UP000007177">
    <property type="component" value="Chromosome"/>
</dbReference>
<proteinExistence type="predicted"/>
<reference evidence="2" key="1">
    <citation type="submission" date="2011-07" db="EMBL/GenBank/DDBJ databases">
        <title>Complete genome sequence of Acetobacterium woodii.</title>
        <authorList>
            <person name="Poehlein A."/>
            <person name="Schmidt S."/>
            <person name="Kaster A.-K."/>
            <person name="Goenrich M."/>
            <person name="Vollmers J."/>
            <person name="Thuermer A."/>
            <person name="Gottschalk G."/>
            <person name="Thauer R.K."/>
            <person name="Daniel R."/>
            <person name="Mueller V."/>
        </authorList>
    </citation>
    <scope>NUCLEOTIDE SEQUENCE [LARGE SCALE GENOMIC DNA]</scope>
    <source>
        <strain evidence="2">ATCC 29683 / DSM 1030 / JCM 2381 / KCTC 1655 / WB1</strain>
    </source>
</reference>
<dbReference type="AlphaFoldDB" id="H6LJG9"/>
<reference evidence="1 2" key="2">
    <citation type="journal article" date="2012" name="PLoS ONE">
        <title>An ancient pathway combining carbon dioxide fixation with the generation and utilization of a sodium ion gradient for ATP synthesis.</title>
        <authorList>
            <person name="Poehlein A."/>
            <person name="Schmidt S."/>
            <person name="Kaster A.K."/>
            <person name="Goenrich M."/>
            <person name="Vollmers J."/>
            <person name="Thurmer A."/>
            <person name="Bertsch J."/>
            <person name="Schuchmann K."/>
            <person name="Voigt B."/>
            <person name="Hecker M."/>
            <person name="Daniel R."/>
            <person name="Thauer R.K."/>
            <person name="Gottschalk G."/>
            <person name="Muller V."/>
        </authorList>
    </citation>
    <scope>NUCLEOTIDE SEQUENCE [LARGE SCALE GENOMIC DNA]</scope>
    <source>
        <strain evidence="2">ATCC 29683 / DSM 1030 / JCM 2381 / KCTC 1655 / WB1</strain>
    </source>
</reference>
<organism evidence="1 2">
    <name type="scientific">Acetobacterium woodii (strain ATCC 29683 / DSM 1030 / JCM 2381 / KCTC 1655 / WB1)</name>
    <dbReference type="NCBI Taxonomy" id="931626"/>
    <lineage>
        <taxon>Bacteria</taxon>
        <taxon>Bacillati</taxon>
        <taxon>Bacillota</taxon>
        <taxon>Clostridia</taxon>
        <taxon>Eubacteriales</taxon>
        <taxon>Eubacteriaceae</taxon>
        <taxon>Acetobacterium</taxon>
    </lineage>
</organism>
<gene>
    <name evidence="1" type="ordered locus">Awo_c31690</name>
</gene>
<dbReference type="STRING" id="931626.Awo_c31690"/>
<keyword evidence="2" id="KW-1185">Reference proteome</keyword>
<dbReference type="HOGENOM" id="CLU_2766363_0_0_9"/>